<dbReference type="AlphaFoldDB" id="A0A7Y1A2A6"/>
<organism evidence="1 2">
    <name type="scientific">Pseudomonas veronii</name>
    <dbReference type="NCBI Taxonomy" id="76761"/>
    <lineage>
        <taxon>Bacteria</taxon>
        <taxon>Pseudomonadati</taxon>
        <taxon>Pseudomonadota</taxon>
        <taxon>Gammaproteobacteria</taxon>
        <taxon>Pseudomonadales</taxon>
        <taxon>Pseudomonadaceae</taxon>
        <taxon>Pseudomonas</taxon>
    </lineage>
</organism>
<name>A0A7Y1A2A6_PSEVE</name>
<protein>
    <submittedName>
        <fullName evidence="1">DUF3422 domain-containing protein</fullName>
    </submittedName>
</protein>
<gene>
    <name evidence="1" type="ORF">HBO38_05275</name>
</gene>
<accession>A0A7Y1A2A6</accession>
<dbReference type="RefSeq" id="WP_102616964.1">
    <property type="nucleotide sequence ID" value="NZ_JAAQWG010000005.1"/>
</dbReference>
<comment type="caution">
    <text evidence="1">The sequence shown here is derived from an EMBL/GenBank/DDBJ whole genome shotgun (WGS) entry which is preliminary data.</text>
</comment>
<dbReference type="Proteomes" id="UP000537729">
    <property type="component" value="Unassembled WGS sequence"/>
</dbReference>
<proteinExistence type="predicted"/>
<sequence length="87" mass="9625">MTLDLKTPSDIYQRVNDELARITQSLNTPSTDPALNLAQQDARELLREQQTALAAQLEALQANAEWNTFTIAVATRRAAVARGGYRP</sequence>
<evidence type="ECO:0000313" key="2">
    <source>
        <dbReference type="Proteomes" id="UP000537729"/>
    </source>
</evidence>
<evidence type="ECO:0000313" key="1">
    <source>
        <dbReference type="EMBL" id="NMY07873.1"/>
    </source>
</evidence>
<dbReference type="EMBL" id="JAAQWG010000005">
    <property type="protein sequence ID" value="NMY07873.1"/>
    <property type="molecule type" value="Genomic_DNA"/>
</dbReference>
<reference evidence="1 2" key="1">
    <citation type="journal article" date="2020" name="Front. Microbiol.">
        <title>Genetic Organization of the aprX-lipA2 Operon Affects the Proteolytic Potential of Pseudomonas Species in Milk.</title>
        <authorList>
            <person name="Maier C."/>
            <person name="Huptas C."/>
            <person name="von Neubeck M."/>
            <person name="Scherer S."/>
            <person name="Wenning M."/>
            <person name="Lucking G."/>
        </authorList>
    </citation>
    <scope>NUCLEOTIDE SEQUENCE [LARGE SCALE GENOMIC DNA]</scope>
    <source>
        <strain evidence="1 2">DSM 16272</strain>
    </source>
</reference>